<evidence type="ECO:0000256" key="1">
    <source>
        <dbReference type="ARBA" id="ARBA00010378"/>
    </source>
</evidence>
<comment type="caution">
    <text evidence="5">The sequence shown here is derived from an EMBL/GenBank/DDBJ whole genome shotgun (WGS) entry which is preliminary data.</text>
</comment>
<dbReference type="eggNOG" id="COG0464">
    <property type="taxonomic scope" value="Bacteria"/>
</dbReference>
<dbReference type="CDD" id="cd00009">
    <property type="entry name" value="AAA"/>
    <property type="match status" value="1"/>
</dbReference>
<dbReference type="InterPro" id="IPR050773">
    <property type="entry name" value="CbxX/CfxQ_RuBisCO_ESX"/>
</dbReference>
<dbReference type="InterPro" id="IPR000641">
    <property type="entry name" value="CbxX/CfxQ"/>
</dbReference>
<evidence type="ECO:0000259" key="4">
    <source>
        <dbReference type="SMART" id="SM00382"/>
    </source>
</evidence>
<dbReference type="SMART" id="SM00382">
    <property type="entry name" value="AAA"/>
    <property type="match status" value="1"/>
</dbReference>
<dbReference type="EMBL" id="MWQN01000001">
    <property type="protein sequence ID" value="OPC82873.1"/>
    <property type="molecule type" value="Genomic_DNA"/>
</dbReference>
<dbReference type="FunFam" id="3.40.50.300:FF:000216">
    <property type="entry name" value="Type VII secretion ATPase EccA"/>
    <property type="match status" value="1"/>
</dbReference>
<dbReference type="PRINTS" id="PR00819">
    <property type="entry name" value="CBXCFQXSUPER"/>
</dbReference>
<protein>
    <recommendedName>
        <fullName evidence="4">AAA+ ATPase domain-containing protein</fullName>
    </recommendedName>
</protein>
<proteinExistence type="inferred from homology"/>
<sequence>MGSPATLYGGLARVLGADRGAGGRGAMTGRVLQVVQGTRWRRRAGEYASIGAAVGAAAAGDSIMVAAGTYREDVAISVPVTVVGSDGPGTVVLSAADGVALTITADAAVHGLVVDGGAGVLSPAIVIEGCAPILEECVVRAASVVAVELRAGADPMVRRCRVGNPKGVGIGVTGRSRGTFEDCEIGDTGREGFDVREGSAPILRRGRVRDASGHGLRFTGPGTTGSVQECEIQDGSDAEPAVFVGDQASPHLTGLHIHDVGGGGICVAGGAAPIIADSRIERVGWAGISVGGQGSAGSLSRTEITAVKGTGVQADDLATFSLDDCTIRDAEGNGVSVDRGANLTLVGCRLRDMGRNGVDVHGHSEVTLSGCTIRSFGRNGLALADHGARASAIDCEFHDSTGGKPAVWVADGADAALGECRIHDVLDGVKVAGSGTGLSMHDCEIHDVDETGIGVGAGAVVSVKSCKVRKATTGVWFMESDCGGIIADCTIEDTTDGVSVTGAAGPTVRRVRVDRATGEGIRIAGGGRGDFEDCEVLGGRGYGVHVREGCHPVFTRCTTRDNAKGGFEFAGPGPVAVECTSQGDGTSGTEPAAGGILGTPSPIAAAGAQPQGVARLTATLPIPGARDGAAVDEAAATSGRGVDELLAELDGLVGLAGVKAEVRNLIDLISVGRRREEAGLKAPTLRRHLVFTGSPGTGKTTVARLYGEIAQALGVLRMGHLVEVSRVDLVGEHIGSTAPRTKEVFDRARGGVLFIDEAYSLAPPDPSRDFGREAIDTLVKMMEDHRDDVVVIVAGYTDEMERFLGANPGFGSRFSRTITFQDYSADDLVEITLMQVREHEYVLTDEACEALLGYFRRLPRGAAFGNAREARRTFEAMIERHATRLAQLPGAGMEELRTLHPEDLPDLR</sequence>
<dbReference type="Pfam" id="PF00004">
    <property type="entry name" value="AAA"/>
    <property type="match status" value="1"/>
</dbReference>
<dbReference type="Gene3D" id="2.160.20.10">
    <property type="entry name" value="Single-stranded right-handed beta-helix, Pectin lyase-like"/>
    <property type="match status" value="3"/>
</dbReference>
<dbReference type="InterPro" id="IPR039448">
    <property type="entry name" value="Beta_helix"/>
</dbReference>
<dbReference type="PANTHER" id="PTHR43392:SF2">
    <property type="entry name" value="AAA-TYPE ATPASE FAMILY PROTEIN _ ANKYRIN REPEAT FAMILY PROTEIN"/>
    <property type="match status" value="1"/>
</dbReference>
<dbReference type="AlphaFoldDB" id="A0A1T3P196"/>
<dbReference type="InterPro" id="IPR027417">
    <property type="entry name" value="P-loop_NTPase"/>
</dbReference>
<evidence type="ECO:0000256" key="3">
    <source>
        <dbReference type="ARBA" id="ARBA00022840"/>
    </source>
</evidence>
<name>A0A1T3P196_9ACTN</name>
<evidence type="ECO:0000313" key="6">
    <source>
        <dbReference type="Proteomes" id="UP000190037"/>
    </source>
</evidence>
<dbReference type="PANTHER" id="PTHR43392">
    <property type="entry name" value="AAA-TYPE ATPASE FAMILY PROTEIN / ANKYRIN REPEAT FAMILY PROTEIN"/>
    <property type="match status" value="1"/>
</dbReference>
<dbReference type="GO" id="GO:0005524">
    <property type="term" value="F:ATP binding"/>
    <property type="evidence" value="ECO:0007669"/>
    <property type="project" value="UniProtKB-KW"/>
</dbReference>
<dbReference type="InterPro" id="IPR012334">
    <property type="entry name" value="Pectin_lyas_fold"/>
</dbReference>
<reference evidence="5 6" key="1">
    <citation type="submission" date="2017-03" db="EMBL/GenBank/DDBJ databases">
        <title>Draft genome sequence of Streptomyces scabrisporus NF3, endophyte isolated from Amphipterygium adstringens.</title>
        <authorList>
            <person name="Vazquez M."/>
            <person name="Ceapa C.D."/>
            <person name="Rodriguez Luna D."/>
            <person name="Sanchez Esquivel S."/>
        </authorList>
    </citation>
    <scope>NUCLEOTIDE SEQUENCE [LARGE SCALE GENOMIC DNA]</scope>
    <source>
        <strain evidence="5 6">NF3</strain>
    </source>
</reference>
<dbReference type="SUPFAM" id="SSF51126">
    <property type="entry name" value="Pectin lyase-like"/>
    <property type="match status" value="2"/>
</dbReference>
<keyword evidence="2" id="KW-0547">Nucleotide-binding</keyword>
<dbReference type="SUPFAM" id="SSF52540">
    <property type="entry name" value="P-loop containing nucleoside triphosphate hydrolases"/>
    <property type="match status" value="1"/>
</dbReference>
<comment type="similarity">
    <text evidence="1">Belongs to the CbxX/CfxQ family.</text>
</comment>
<keyword evidence="3" id="KW-0067">ATP-binding</keyword>
<dbReference type="InterPro" id="IPR041627">
    <property type="entry name" value="AAA_lid_6"/>
</dbReference>
<keyword evidence="6" id="KW-1185">Reference proteome</keyword>
<dbReference type="InterPro" id="IPR011050">
    <property type="entry name" value="Pectin_lyase_fold/virulence"/>
</dbReference>
<accession>A0A1T3P196</accession>
<dbReference type="InterPro" id="IPR006626">
    <property type="entry name" value="PbH1"/>
</dbReference>
<dbReference type="GO" id="GO:0016887">
    <property type="term" value="F:ATP hydrolysis activity"/>
    <property type="evidence" value="ECO:0007669"/>
    <property type="project" value="InterPro"/>
</dbReference>
<gene>
    <name evidence="5" type="ORF">B4N89_19750</name>
</gene>
<dbReference type="InterPro" id="IPR003593">
    <property type="entry name" value="AAA+_ATPase"/>
</dbReference>
<dbReference type="STRING" id="159449.B4N89_19750"/>
<feature type="domain" description="AAA+ ATPase" evidence="4">
    <location>
        <begin position="685"/>
        <end position="824"/>
    </location>
</feature>
<organism evidence="5 6">
    <name type="scientific">Embleya scabrispora</name>
    <dbReference type="NCBI Taxonomy" id="159449"/>
    <lineage>
        <taxon>Bacteria</taxon>
        <taxon>Bacillati</taxon>
        <taxon>Actinomycetota</taxon>
        <taxon>Actinomycetes</taxon>
        <taxon>Kitasatosporales</taxon>
        <taxon>Streptomycetaceae</taxon>
        <taxon>Embleya</taxon>
    </lineage>
</organism>
<dbReference type="InterPro" id="IPR003959">
    <property type="entry name" value="ATPase_AAA_core"/>
</dbReference>
<dbReference type="Proteomes" id="UP000190037">
    <property type="component" value="Unassembled WGS sequence"/>
</dbReference>
<dbReference type="Gene3D" id="3.40.50.300">
    <property type="entry name" value="P-loop containing nucleotide triphosphate hydrolases"/>
    <property type="match status" value="1"/>
</dbReference>
<dbReference type="SMART" id="SM00710">
    <property type="entry name" value="PbH1"/>
    <property type="match status" value="14"/>
</dbReference>
<dbReference type="Gene3D" id="1.10.8.60">
    <property type="match status" value="1"/>
</dbReference>
<dbReference type="Pfam" id="PF17866">
    <property type="entry name" value="AAA_lid_6"/>
    <property type="match status" value="1"/>
</dbReference>
<evidence type="ECO:0000313" key="5">
    <source>
        <dbReference type="EMBL" id="OPC82873.1"/>
    </source>
</evidence>
<dbReference type="Pfam" id="PF13229">
    <property type="entry name" value="Beta_helix"/>
    <property type="match status" value="3"/>
</dbReference>
<evidence type="ECO:0000256" key="2">
    <source>
        <dbReference type="ARBA" id="ARBA00022741"/>
    </source>
</evidence>